<protein>
    <recommendedName>
        <fullName evidence="3">2EXR domain-containing protein</fullName>
    </recommendedName>
</protein>
<evidence type="ECO:0000313" key="4">
    <source>
        <dbReference type="EMBL" id="KAK2600793.1"/>
    </source>
</evidence>
<dbReference type="AlphaFoldDB" id="A0AAD9W1P1"/>
<proteinExistence type="predicted"/>
<accession>A0AAD9W1P1</accession>
<evidence type="ECO:0000256" key="1">
    <source>
        <dbReference type="SAM" id="Coils"/>
    </source>
</evidence>
<dbReference type="PANTHER" id="PTHR35910">
    <property type="entry name" value="2EXR DOMAIN-CONTAINING PROTEIN"/>
    <property type="match status" value="1"/>
</dbReference>
<feature type="region of interest" description="Disordered" evidence="2">
    <location>
        <begin position="53"/>
        <end position="87"/>
    </location>
</feature>
<dbReference type="Pfam" id="PF20150">
    <property type="entry name" value="2EXR"/>
    <property type="match status" value="1"/>
</dbReference>
<gene>
    <name evidence="4" type="ORF">N8I77_010300</name>
</gene>
<feature type="compositionally biased region" description="Polar residues" evidence="2">
    <location>
        <begin position="59"/>
        <end position="79"/>
    </location>
</feature>
<dbReference type="EMBL" id="JAUJFL010000006">
    <property type="protein sequence ID" value="KAK2600793.1"/>
    <property type="molecule type" value="Genomic_DNA"/>
</dbReference>
<feature type="domain" description="2EXR" evidence="3">
    <location>
        <begin position="93"/>
        <end position="201"/>
    </location>
</feature>
<sequence length="436" mass="49561">MCPSSGINRGRNEQPESSSNDKAGLLASSPIKLGVQPKTAMVPLQDDRKVFPSIKLERQTSQPKLDMPSSLSLKNQPKGTTDAPRRPPMRIMYFNTIPAELRIKIYKMTWEPRLVTITRRWLAGEDDLHRWKEHAEAVGQMVDNFFEEGDVTTVTTGSAQMPVTLWINAESRSETLRHYQIAFSRPKNGDSHVYFNFGIDKLHIPLHGSLVRFISKEELAKVKELILPRRINASLRPMGGYRKLEHLKTSIVDLDIKLRQLDEAGLSQSLEPDNPNIFENAELRRLAEKMQQEIAQVHRIPQMLSSLCPSLEKVHLRSATTCRYWPSLRSSLHSSRLGGERCPVCSWDSRCASKLGIPVQREQLASYNAHVEELGRDREMRLGQVTVTWRAFDESEASKTGVKDGIMDTVADWNHFASDMKCRLLDCYGGLILFEI</sequence>
<feature type="coiled-coil region" evidence="1">
    <location>
        <begin position="244"/>
        <end position="300"/>
    </location>
</feature>
<feature type="region of interest" description="Disordered" evidence="2">
    <location>
        <begin position="1"/>
        <end position="31"/>
    </location>
</feature>
<evidence type="ECO:0000313" key="5">
    <source>
        <dbReference type="Proteomes" id="UP001265746"/>
    </source>
</evidence>
<reference evidence="4" key="1">
    <citation type="submission" date="2023-06" db="EMBL/GenBank/DDBJ databases">
        <authorList>
            <person name="Noh H."/>
        </authorList>
    </citation>
    <scope>NUCLEOTIDE SEQUENCE</scope>
    <source>
        <strain evidence="4">DUCC20226</strain>
    </source>
</reference>
<organism evidence="4 5">
    <name type="scientific">Phomopsis amygdali</name>
    <name type="common">Fusicoccum amygdali</name>
    <dbReference type="NCBI Taxonomy" id="1214568"/>
    <lineage>
        <taxon>Eukaryota</taxon>
        <taxon>Fungi</taxon>
        <taxon>Dikarya</taxon>
        <taxon>Ascomycota</taxon>
        <taxon>Pezizomycotina</taxon>
        <taxon>Sordariomycetes</taxon>
        <taxon>Sordariomycetidae</taxon>
        <taxon>Diaporthales</taxon>
        <taxon>Diaporthaceae</taxon>
        <taxon>Diaporthe</taxon>
    </lineage>
</organism>
<dbReference type="InterPro" id="IPR045518">
    <property type="entry name" value="2EXR"/>
</dbReference>
<evidence type="ECO:0000256" key="2">
    <source>
        <dbReference type="SAM" id="MobiDB-lite"/>
    </source>
</evidence>
<keyword evidence="5" id="KW-1185">Reference proteome</keyword>
<name>A0AAD9W1P1_PHOAM</name>
<evidence type="ECO:0000259" key="3">
    <source>
        <dbReference type="Pfam" id="PF20150"/>
    </source>
</evidence>
<comment type="caution">
    <text evidence="4">The sequence shown here is derived from an EMBL/GenBank/DDBJ whole genome shotgun (WGS) entry which is preliminary data.</text>
</comment>
<dbReference type="PANTHER" id="PTHR35910:SF1">
    <property type="entry name" value="2EXR DOMAIN-CONTAINING PROTEIN"/>
    <property type="match status" value="1"/>
</dbReference>
<keyword evidence="1" id="KW-0175">Coiled coil</keyword>
<dbReference type="Proteomes" id="UP001265746">
    <property type="component" value="Unassembled WGS sequence"/>
</dbReference>